<dbReference type="EMBL" id="CM046391">
    <property type="protein sequence ID" value="KAI8557526.1"/>
    <property type="molecule type" value="Genomic_DNA"/>
</dbReference>
<sequence>MDFDLACFGVSSSSDWMVSCFPSTPKKLAMTIACFLGGASLFGVGLHLSYVHVAPQQARIKARNDFVRERLRKKHGKVSKDVVVEVTQLGGGVTPVRAYSEVLYRGTGLVSRKGFKGSLGEAASSAKTFAVLSGVHSLVVCFLKRLRGKDDVINAGVAGCCTGLALSFPGAPQALLQSCLTFGAFSFFIEGFNRRQTALALPLSVGIKSISRDSMHKRRATGGKKKAWRKKRKYELGRQPANTKLCKDTKTQKTVRRIRVRGGNVKWRALRLDTGNYSWGSEAVTRKTRILDVVYNASNNELVRTQSLVKSAIVQVDAAPFKQWYLQHYGVEIGRKKKTAASAKKEGEEGDAAPTEDAKKSNHVLRKVEKRQQDRKIDPHVEEQFSGGRLLAAISSRPGQCGRADGYILEGKELEFYMKKIQKKKGKGAAA</sequence>
<reference evidence="1" key="1">
    <citation type="submission" date="2022-02" db="EMBL/GenBank/DDBJ databases">
        <title>Plant Genome Project.</title>
        <authorList>
            <person name="Zhang R.-G."/>
        </authorList>
    </citation>
    <scope>NUCLEOTIDE SEQUENCE</scope>
    <source>
        <strain evidence="1">AT1</strain>
    </source>
</reference>
<comment type="caution">
    <text evidence="1">The sequence shown here is derived from an EMBL/GenBank/DDBJ whole genome shotgun (WGS) entry which is preliminary data.</text>
</comment>
<keyword evidence="2" id="KW-1185">Reference proteome</keyword>
<protein>
    <submittedName>
        <fullName evidence="1">Uncharacterized protein</fullName>
    </submittedName>
</protein>
<evidence type="ECO:0000313" key="1">
    <source>
        <dbReference type="EMBL" id="KAI8557526.1"/>
    </source>
</evidence>
<evidence type="ECO:0000313" key="2">
    <source>
        <dbReference type="Proteomes" id="UP001062846"/>
    </source>
</evidence>
<gene>
    <name evidence="1" type="ORF">RHMOL_Rhmol04G0017300</name>
</gene>
<dbReference type="Proteomes" id="UP001062846">
    <property type="component" value="Chromosome 4"/>
</dbReference>
<name>A0ACC0NXA1_RHOML</name>
<accession>A0ACC0NXA1</accession>
<organism evidence="1 2">
    <name type="scientific">Rhododendron molle</name>
    <name type="common">Chinese azalea</name>
    <name type="synonym">Azalea mollis</name>
    <dbReference type="NCBI Taxonomy" id="49168"/>
    <lineage>
        <taxon>Eukaryota</taxon>
        <taxon>Viridiplantae</taxon>
        <taxon>Streptophyta</taxon>
        <taxon>Embryophyta</taxon>
        <taxon>Tracheophyta</taxon>
        <taxon>Spermatophyta</taxon>
        <taxon>Magnoliopsida</taxon>
        <taxon>eudicotyledons</taxon>
        <taxon>Gunneridae</taxon>
        <taxon>Pentapetalae</taxon>
        <taxon>asterids</taxon>
        <taxon>Ericales</taxon>
        <taxon>Ericaceae</taxon>
        <taxon>Ericoideae</taxon>
        <taxon>Rhodoreae</taxon>
        <taxon>Rhododendron</taxon>
    </lineage>
</organism>
<proteinExistence type="predicted"/>